<evidence type="ECO:0000256" key="5">
    <source>
        <dbReference type="ARBA" id="ARBA00022989"/>
    </source>
</evidence>
<dbReference type="HOGENOM" id="CLU_133067_1_2_11"/>
<dbReference type="OrthoDB" id="21828at2"/>
<sequence length="104" mass="10832">MHWLILIVSGMLESVWATALSQLSQGNKLLWSSVFLAACGASMGGLAYALRAIPVGTGYAVWAGCGAITTTLVGIIFLSEPVTVARIVCLALIVTGIVGLQLFH</sequence>
<comment type="caution">
    <text evidence="9">The sequence shown here is derived from an EMBL/GenBank/DDBJ whole genome shotgun (WGS) entry which is preliminary data.</text>
</comment>
<feature type="transmembrane region" description="Helical" evidence="8">
    <location>
        <begin position="59"/>
        <end position="78"/>
    </location>
</feature>
<evidence type="ECO:0000256" key="7">
    <source>
        <dbReference type="RuleBase" id="RU003942"/>
    </source>
</evidence>
<dbReference type="GO" id="GO:0005886">
    <property type="term" value="C:plasma membrane"/>
    <property type="evidence" value="ECO:0007669"/>
    <property type="project" value="UniProtKB-SubCell"/>
</dbReference>
<dbReference type="PATRIC" id="fig|883161.3.peg.1962"/>
<proteinExistence type="inferred from homology"/>
<protein>
    <recommendedName>
        <fullName evidence="11">Quaternary ammonium compound-resistance protein sugE</fullName>
    </recommendedName>
</protein>
<keyword evidence="6 8" id="KW-0472">Membrane</keyword>
<comment type="similarity">
    <text evidence="7">Belongs to the drug/metabolite transporter (DMT) superfamily. Small multidrug resistance (SMR) (TC 2.A.7.1) family.</text>
</comment>
<feature type="transmembrane region" description="Helical" evidence="8">
    <location>
        <begin position="84"/>
        <end position="103"/>
    </location>
</feature>
<evidence type="ECO:0000256" key="8">
    <source>
        <dbReference type="SAM" id="Phobius"/>
    </source>
</evidence>
<keyword evidence="2" id="KW-0813">Transport</keyword>
<dbReference type="Proteomes" id="UP000014417">
    <property type="component" value="Unassembled WGS sequence"/>
</dbReference>
<gene>
    <name evidence="9" type="ORF">HMPREF9306_01973</name>
</gene>
<feature type="transmembrane region" description="Helical" evidence="8">
    <location>
        <begin position="29"/>
        <end position="50"/>
    </location>
</feature>
<dbReference type="InterPro" id="IPR045324">
    <property type="entry name" value="Small_multidrug_res"/>
</dbReference>
<evidence type="ECO:0000256" key="2">
    <source>
        <dbReference type="ARBA" id="ARBA00022448"/>
    </source>
</evidence>
<organism evidence="9 10">
    <name type="scientific">Propionimicrobium lymphophilum ACS-093-V-SCH5</name>
    <dbReference type="NCBI Taxonomy" id="883161"/>
    <lineage>
        <taxon>Bacteria</taxon>
        <taxon>Bacillati</taxon>
        <taxon>Actinomycetota</taxon>
        <taxon>Actinomycetes</taxon>
        <taxon>Propionibacteriales</taxon>
        <taxon>Propionibacteriaceae</taxon>
        <taxon>Propionimicrobium</taxon>
    </lineage>
</organism>
<dbReference type="PANTHER" id="PTHR30561">
    <property type="entry name" value="SMR FAMILY PROTON-DEPENDENT DRUG EFFLUX TRANSPORTER SUGE"/>
    <property type="match status" value="1"/>
</dbReference>
<dbReference type="InterPro" id="IPR037185">
    <property type="entry name" value="EmrE-like"/>
</dbReference>
<evidence type="ECO:0008006" key="11">
    <source>
        <dbReference type="Google" id="ProtNLM"/>
    </source>
</evidence>
<dbReference type="SUPFAM" id="SSF103481">
    <property type="entry name" value="Multidrug resistance efflux transporter EmrE"/>
    <property type="match status" value="1"/>
</dbReference>
<keyword evidence="4 7" id="KW-0812">Transmembrane</keyword>
<accession>S2WIF1</accession>
<dbReference type="GO" id="GO:0022857">
    <property type="term" value="F:transmembrane transporter activity"/>
    <property type="evidence" value="ECO:0007669"/>
    <property type="project" value="InterPro"/>
</dbReference>
<evidence type="ECO:0000256" key="6">
    <source>
        <dbReference type="ARBA" id="ARBA00023136"/>
    </source>
</evidence>
<dbReference type="Pfam" id="PF00893">
    <property type="entry name" value="Multi_Drug_Res"/>
    <property type="match status" value="1"/>
</dbReference>
<dbReference type="EMBL" id="AGZR01000009">
    <property type="protein sequence ID" value="EPD32402.1"/>
    <property type="molecule type" value="Genomic_DNA"/>
</dbReference>
<evidence type="ECO:0000313" key="10">
    <source>
        <dbReference type="Proteomes" id="UP000014417"/>
    </source>
</evidence>
<name>S2WIF1_9ACTN</name>
<dbReference type="Gene3D" id="1.10.3730.20">
    <property type="match status" value="1"/>
</dbReference>
<evidence type="ECO:0000313" key="9">
    <source>
        <dbReference type="EMBL" id="EPD32402.1"/>
    </source>
</evidence>
<dbReference type="InterPro" id="IPR000390">
    <property type="entry name" value="Small_drug/metabolite_transptr"/>
</dbReference>
<comment type="subcellular location">
    <subcellularLocation>
        <location evidence="1 7">Cell membrane</location>
        <topology evidence="1 7">Multi-pass membrane protein</topology>
    </subcellularLocation>
</comment>
<evidence type="ECO:0000256" key="1">
    <source>
        <dbReference type="ARBA" id="ARBA00004651"/>
    </source>
</evidence>
<reference evidence="9 10" key="1">
    <citation type="submission" date="2013-04" db="EMBL/GenBank/DDBJ databases">
        <title>The Genome Sequence of Propionimicrobium lymphophilum ACS-093-V-SCH5.</title>
        <authorList>
            <consortium name="The Broad Institute Genomics Platform"/>
            <person name="Earl A."/>
            <person name="Ward D."/>
            <person name="Feldgarden M."/>
            <person name="Gevers D."/>
            <person name="Saerens B."/>
            <person name="Vaneechoutte M."/>
            <person name="Walker B."/>
            <person name="Young S."/>
            <person name="Zeng Q."/>
            <person name="Gargeya S."/>
            <person name="Fitzgerald M."/>
            <person name="Haas B."/>
            <person name="Abouelleil A."/>
            <person name="Allen A.W."/>
            <person name="Alvarado L."/>
            <person name="Arachchi H.M."/>
            <person name="Berlin A.M."/>
            <person name="Chapman S.B."/>
            <person name="Gainer-Dewar J."/>
            <person name="Goldberg J."/>
            <person name="Griggs A."/>
            <person name="Gujja S."/>
            <person name="Hansen M."/>
            <person name="Howarth C."/>
            <person name="Imamovic A."/>
            <person name="Ireland A."/>
            <person name="Larimer J."/>
            <person name="McCowan C."/>
            <person name="Murphy C."/>
            <person name="Pearson M."/>
            <person name="Poon T.W."/>
            <person name="Priest M."/>
            <person name="Roberts A."/>
            <person name="Saif S."/>
            <person name="Shea T."/>
            <person name="Sisk P."/>
            <person name="Sykes S."/>
            <person name="Wortman J."/>
            <person name="Nusbaum C."/>
            <person name="Birren B."/>
        </authorList>
    </citation>
    <scope>NUCLEOTIDE SEQUENCE [LARGE SCALE GENOMIC DNA]</scope>
    <source>
        <strain evidence="9 10">ACS-093-V-SCH5</strain>
    </source>
</reference>
<keyword evidence="10" id="KW-1185">Reference proteome</keyword>
<keyword evidence="3" id="KW-1003">Cell membrane</keyword>
<keyword evidence="5 8" id="KW-1133">Transmembrane helix</keyword>
<evidence type="ECO:0000256" key="4">
    <source>
        <dbReference type="ARBA" id="ARBA00022692"/>
    </source>
</evidence>
<dbReference type="PANTHER" id="PTHR30561:SF0">
    <property type="entry name" value="GUANIDINIUM EXPORTER"/>
    <property type="match status" value="1"/>
</dbReference>
<dbReference type="AlphaFoldDB" id="S2WIF1"/>
<evidence type="ECO:0000256" key="3">
    <source>
        <dbReference type="ARBA" id="ARBA00022475"/>
    </source>
</evidence>
<dbReference type="RefSeq" id="WP_016456777.1">
    <property type="nucleotide sequence ID" value="NZ_KE150269.1"/>
</dbReference>